<sequence length="544" mass="61380">MFLVMLVVWQASFSVINVALADIGPYYRSDAYAKGNFGKWPYQAYHSSPLLGPLSDQCDDGSYTLITPRGHAVPQPCPMILDQRGNLVWSQPGYGRTYGLAVQKYRGRDYLTFWSGNDSTLDSSYDEAYVIRSPDEDLYTDFHVFKITQNDTAIFTVYEIVPADLKSVNGSEAGWIWDSGFQEVNIETKRVLFDWRATAHYTFQESYRLPHAGEGEDEARPWDFFHINSVDKDASGNYLISSRYTSSLGYIEGATGRVLWKLGGKRNMFKDVSNGLATSFSGQHHAQFHDDATTISLFDNGRDFRAQHREERKTSRGIYLQLSTETMTVKVRGEYRTHRNIYSRSQGSMQVLANNHIVLGHGFSAAWTEFTPEGKILCDVDFGPESAFEEGNVTSYQVQRHHWYGSPRTTAAVVLHGSTIYVSWNGATEVVEWVLEGTECRHERQSNGFEFLASAPKQGFETMLPIPDNSSCKLVRVLGLSPTAETLVVTTALRNNIAGLRHHGHDSLPSFNLRLEVLTLSLVGWIIGIFLLIRVGMLYYRLVQ</sequence>
<evidence type="ECO:0000256" key="2">
    <source>
        <dbReference type="SAM" id="SignalP"/>
    </source>
</evidence>
<keyword evidence="4" id="KW-1185">Reference proteome</keyword>
<keyword evidence="1" id="KW-1133">Transmembrane helix</keyword>
<comment type="caution">
    <text evidence="3">The sequence shown here is derived from an EMBL/GenBank/DDBJ whole genome shotgun (WGS) entry which is preliminary data.</text>
</comment>
<dbReference type="PANTHER" id="PTHR35340:SF5">
    <property type="entry name" value="ASST-DOMAIN-CONTAINING PROTEIN"/>
    <property type="match status" value="1"/>
</dbReference>
<protein>
    <recommendedName>
        <fullName evidence="5">ASST-domain-containing protein</fullName>
    </recommendedName>
</protein>
<dbReference type="InterPro" id="IPR039535">
    <property type="entry name" value="ASST-like"/>
</dbReference>
<reference evidence="3" key="1">
    <citation type="submission" date="2022-12" db="EMBL/GenBank/DDBJ databases">
        <authorList>
            <person name="Petersen C."/>
        </authorList>
    </citation>
    <scope>NUCLEOTIDE SEQUENCE</scope>
    <source>
        <strain evidence="3">IBT 17660</strain>
    </source>
</reference>
<feature type="signal peptide" evidence="2">
    <location>
        <begin position="1"/>
        <end position="21"/>
    </location>
</feature>
<dbReference type="InterPro" id="IPR053143">
    <property type="entry name" value="Arylsulfate_ST"/>
</dbReference>
<dbReference type="Proteomes" id="UP001147760">
    <property type="component" value="Unassembled WGS sequence"/>
</dbReference>
<keyword evidence="1" id="KW-0812">Transmembrane</keyword>
<dbReference type="SUPFAM" id="SSF50998">
    <property type="entry name" value="Quinoprotein alcohol dehydrogenase-like"/>
    <property type="match status" value="1"/>
</dbReference>
<accession>A0A9W9WNU7</accession>
<evidence type="ECO:0000256" key="1">
    <source>
        <dbReference type="SAM" id="Phobius"/>
    </source>
</evidence>
<feature type="chain" id="PRO_5040912941" description="ASST-domain-containing protein" evidence="2">
    <location>
        <begin position="22"/>
        <end position="544"/>
    </location>
</feature>
<proteinExistence type="predicted"/>
<dbReference type="AlphaFoldDB" id="A0A9W9WNU7"/>
<feature type="transmembrane region" description="Helical" evidence="1">
    <location>
        <begin position="517"/>
        <end position="540"/>
    </location>
</feature>
<organism evidence="3 4">
    <name type="scientific">Penicillium desertorum</name>
    <dbReference type="NCBI Taxonomy" id="1303715"/>
    <lineage>
        <taxon>Eukaryota</taxon>
        <taxon>Fungi</taxon>
        <taxon>Dikarya</taxon>
        <taxon>Ascomycota</taxon>
        <taxon>Pezizomycotina</taxon>
        <taxon>Eurotiomycetes</taxon>
        <taxon>Eurotiomycetidae</taxon>
        <taxon>Eurotiales</taxon>
        <taxon>Aspergillaceae</taxon>
        <taxon>Penicillium</taxon>
    </lineage>
</organism>
<gene>
    <name evidence="3" type="ORF">N7530_008277</name>
</gene>
<keyword evidence="2" id="KW-0732">Signal</keyword>
<dbReference type="InterPro" id="IPR011047">
    <property type="entry name" value="Quinoprotein_ADH-like_sf"/>
</dbReference>
<dbReference type="EMBL" id="JAPWDO010000005">
    <property type="protein sequence ID" value="KAJ5470920.1"/>
    <property type="molecule type" value="Genomic_DNA"/>
</dbReference>
<dbReference type="OrthoDB" id="5427350at2759"/>
<keyword evidence="1" id="KW-0472">Membrane</keyword>
<evidence type="ECO:0000313" key="3">
    <source>
        <dbReference type="EMBL" id="KAJ5470920.1"/>
    </source>
</evidence>
<evidence type="ECO:0008006" key="5">
    <source>
        <dbReference type="Google" id="ProtNLM"/>
    </source>
</evidence>
<dbReference type="Pfam" id="PF14269">
    <property type="entry name" value="Arylsulfotran_2"/>
    <property type="match status" value="1"/>
</dbReference>
<name>A0A9W9WNU7_9EURO</name>
<dbReference type="PANTHER" id="PTHR35340">
    <property type="entry name" value="PQQ ENZYME REPEAT PROTEIN-RELATED"/>
    <property type="match status" value="1"/>
</dbReference>
<evidence type="ECO:0000313" key="4">
    <source>
        <dbReference type="Proteomes" id="UP001147760"/>
    </source>
</evidence>
<reference evidence="3" key="2">
    <citation type="journal article" date="2023" name="IMA Fungus">
        <title>Comparative genomic study of the Penicillium genus elucidates a diverse pangenome and 15 lateral gene transfer events.</title>
        <authorList>
            <person name="Petersen C."/>
            <person name="Sorensen T."/>
            <person name="Nielsen M.R."/>
            <person name="Sondergaard T.E."/>
            <person name="Sorensen J.L."/>
            <person name="Fitzpatrick D.A."/>
            <person name="Frisvad J.C."/>
            <person name="Nielsen K.L."/>
        </authorList>
    </citation>
    <scope>NUCLEOTIDE SEQUENCE</scope>
    <source>
        <strain evidence="3">IBT 17660</strain>
    </source>
</reference>